<dbReference type="Proteomes" id="UP000887565">
    <property type="component" value="Unplaced"/>
</dbReference>
<evidence type="ECO:0000313" key="2">
    <source>
        <dbReference type="WBParaSite" id="nRc.2.0.1.t39117-RA"/>
    </source>
</evidence>
<sequence>MERKLAPLSRLNCETTKSMPIRHKLGRKPKSININKAPITRLSLEIGVVDGALLSLLEHSDPMIQGSISDYNKNTSRLMIFIQTINIIKPDCKKNSTADVPMIKPELKTPLNYAITPKLLQAELACAAK</sequence>
<evidence type="ECO:0000313" key="1">
    <source>
        <dbReference type="Proteomes" id="UP000887565"/>
    </source>
</evidence>
<proteinExistence type="predicted"/>
<dbReference type="WBParaSite" id="nRc.2.0.1.t39117-RA">
    <property type="protein sequence ID" value="nRc.2.0.1.t39117-RA"/>
    <property type="gene ID" value="nRc.2.0.1.g39117"/>
</dbReference>
<protein>
    <submittedName>
        <fullName evidence="2">Uncharacterized protein</fullName>
    </submittedName>
</protein>
<reference evidence="2" key="1">
    <citation type="submission" date="2022-11" db="UniProtKB">
        <authorList>
            <consortium name="WormBaseParasite"/>
        </authorList>
    </citation>
    <scope>IDENTIFICATION</scope>
</reference>
<accession>A0A915KL11</accession>
<dbReference type="AlphaFoldDB" id="A0A915KL11"/>
<name>A0A915KL11_ROMCU</name>
<organism evidence="1 2">
    <name type="scientific">Romanomermis culicivorax</name>
    <name type="common">Nematode worm</name>
    <dbReference type="NCBI Taxonomy" id="13658"/>
    <lineage>
        <taxon>Eukaryota</taxon>
        <taxon>Metazoa</taxon>
        <taxon>Ecdysozoa</taxon>
        <taxon>Nematoda</taxon>
        <taxon>Enoplea</taxon>
        <taxon>Dorylaimia</taxon>
        <taxon>Mermithida</taxon>
        <taxon>Mermithoidea</taxon>
        <taxon>Mermithidae</taxon>
        <taxon>Romanomermis</taxon>
    </lineage>
</organism>
<keyword evidence="1" id="KW-1185">Reference proteome</keyword>